<evidence type="ECO:0000256" key="1">
    <source>
        <dbReference type="SAM" id="MobiDB-lite"/>
    </source>
</evidence>
<name>A0ABX2TG62_9PROT</name>
<protein>
    <recommendedName>
        <fullName evidence="4">DUF2188 domain-containing protein</fullName>
    </recommendedName>
</protein>
<evidence type="ECO:0000313" key="3">
    <source>
        <dbReference type="Proteomes" id="UP000584642"/>
    </source>
</evidence>
<comment type="caution">
    <text evidence="2">The sequence shown here is derived from an EMBL/GenBank/DDBJ whole genome shotgun (WGS) entry which is preliminary data.</text>
</comment>
<dbReference type="Proteomes" id="UP000584642">
    <property type="component" value="Unassembled WGS sequence"/>
</dbReference>
<dbReference type="EMBL" id="JABFDB010000016">
    <property type="protein sequence ID" value="NYZ22148.1"/>
    <property type="molecule type" value="Genomic_DNA"/>
</dbReference>
<accession>A0ABX2TG62</accession>
<proteinExistence type="predicted"/>
<dbReference type="RefSeq" id="WP_180283928.1">
    <property type="nucleotide sequence ID" value="NZ_JABFDB010000016.1"/>
</dbReference>
<sequence length="97" mass="10463">MIPQFTYIIEPTDARWTIKFGGGDTTGQFPLWRAALEAAIQDAIRVRRLGYAVDVLARRADGSLRKVPPSVNTGTTSPGWPDAGYRDCGKAGKPSVG</sequence>
<gene>
    <name evidence="2" type="ORF">HND93_20735</name>
</gene>
<feature type="region of interest" description="Disordered" evidence="1">
    <location>
        <begin position="67"/>
        <end position="97"/>
    </location>
</feature>
<keyword evidence="3" id="KW-1185">Reference proteome</keyword>
<reference evidence="2 3" key="1">
    <citation type="submission" date="2020-05" db="EMBL/GenBank/DDBJ databases">
        <title>Azospirillum oleiclasticum sp. nov, a nitrogen-fixing and heavy crude oil-emulsifying bacterium isolated from the crude oil of Yumen Oilfield.</title>
        <authorList>
            <person name="Wu D."/>
            <person name="Cai M."/>
            <person name="Zhang X."/>
        </authorList>
    </citation>
    <scope>NUCLEOTIDE SEQUENCE [LARGE SCALE GENOMIC DNA]</scope>
    <source>
        <strain evidence="2 3">ROY-1-1-2</strain>
    </source>
</reference>
<evidence type="ECO:0008006" key="4">
    <source>
        <dbReference type="Google" id="ProtNLM"/>
    </source>
</evidence>
<evidence type="ECO:0000313" key="2">
    <source>
        <dbReference type="EMBL" id="NYZ22148.1"/>
    </source>
</evidence>
<organism evidence="2 3">
    <name type="scientific">Azospirillum oleiclasticum</name>
    <dbReference type="NCBI Taxonomy" id="2735135"/>
    <lineage>
        <taxon>Bacteria</taxon>
        <taxon>Pseudomonadati</taxon>
        <taxon>Pseudomonadota</taxon>
        <taxon>Alphaproteobacteria</taxon>
        <taxon>Rhodospirillales</taxon>
        <taxon>Azospirillaceae</taxon>
        <taxon>Azospirillum</taxon>
    </lineage>
</organism>